<dbReference type="Proteomes" id="UP000298050">
    <property type="component" value="Unassembled WGS sequence"/>
</dbReference>
<evidence type="ECO:0000259" key="4">
    <source>
        <dbReference type="Pfam" id="PF22678"/>
    </source>
</evidence>
<dbReference type="Gene3D" id="3.90.10.10">
    <property type="entry name" value="Cytochrome C3"/>
    <property type="match status" value="1"/>
</dbReference>
<gene>
    <name evidence="5" type="ORF">E4634_08600</name>
</gene>
<dbReference type="GO" id="GO:0016491">
    <property type="term" value="F:oxidoreductase activity"/>
    <property type="evidence" value="ECO:0007669"/>
    <property type="project" value="TreeGrafter"/>
</dbReference>
<sequence>MTASPTRARRAEMRARLLVKATRCLQALALLALFGAGSATAEDGPGCLDCHSPEPDSPVHAIYDNVHGTLEGGGANACTACHGASEVHDRRGKRAAPDVSFGPRWPADLETRNGACVSCHASGDQLLWTGSAHQQEDMACTDCHTLHRASDPILDDRQATAFCGECHSQVRGELRLPSHHPIAEGELACGDCHNPHGSAGDAALRETSINDNCLGCHQEKRGPFLWEHEPVSEDCSLCHRSHGSVHDRLLVARGPALCQQCHSAAFHPSVPYGGESLGGNSGAYVVGKDCLNCHGQVHGSNHPSGARLTR</sequence>
<dbReference type="InterPro" id="IPR020015">
    <property type="entry name" value="Decahaem_cyt-c_DmsE"/>
</dbReference>
<accession>A0A4Z0M422</accession>
<dbReference type="Gene3D" id="1.10.1130.10">
    <property type="entry name" value="Flavocytochrome C3, Chain A"/>
    <property type="match status" value="2"/>
</dbReference>
<feature type="signal peptide" evidence="2">
    <location>
        <begin position="1"/>
        <end position="41"/>
    </location>
</feature>
<dbReference type="InterPro" id="IPR053875">
    <property type="entry name" value="Cytochrom_c_NrfB-like_dom"/>
</dbReference>
<dbReference type="PANTHER" id="PTHR35038:SF8">
    <property type="entry name" value="C-TYPE POLYHEME CYTOCHROME OMCC"/>
    <property type="match status" value="1"/>
</dbReference>
<dbReference type="Pfam" id="PF09699">
    <property type="entry name" value="Paired_CXXCH_1"/>
    <property type="match status" value="2"/>
</dbReference>
<keyword evidence="1 2" id="KW-0732">Signal</keyword>
<dbReference type="NCBIfam" id="TIGR03508">
    <property type="entry name" value="decahem_SO"/>
    <property type="match status" value="1"/>
</dbReference>
<name>A0A4Z0M422_9GAMM</name>
<comment type="caution">
    <text evidence="5">The sequence shown here is derived from an EMBL/GenBank/DDBJ whole genome shotgun (WGS) entry which is preliminary data.</text>
</comment>
<dbReference type="InterPro" id="IPR051829">
    <property type="entry name" value="Multiheme_Cytochr_ET"/>
</dbReference>
<feature type="domain" description="Doubled CXXCH motif" evidence="3">
    <location>
        <begin position="228"/>
        <end position="264"/>
    </location>
</feature>
<evidence type="ECO:0000259" key="3">
    <source>
        <dbReference type="Pfam" id="PF09699"/>
    </source>
</evidence>
<reference evidence="5 6" key="1">
    <citation type="submission" date="2019-04" db="EMBL/GenBank/DDBJ databases">
        <title>Taxonomy of novel Haliea sp. from mangrove soil of West Coast of India.</title>
        <authorList>
            <person name="Verma A."/>
            <person name="Kumar P."/>
            <person name="Krishnamurthi S."/>
        </authorList>
    </citation>
    <scope>NUCLEOTIDE SEQUENCE [LARGE SCALE GENOMIC DNA]</scope>
    <source>
        <strain evidence="5 6">SAOS-164</strain>
    </source>
</reference>
<dbReference type="PANTHER" id="PTHR35038">
    <property type="entry name" value="DISSIMILATORY SULFITE REDUCTASE SIRA"/>
    <property type="match status" value="1"/>
</dbReference>
<evidence type="ECO:0000313" key="6">
    <source>
        <dbReference type="Proteomes" id="UP000298050"/>
    </source>
</evidence>
<dbReference type="EMBL" id="SRLE01000006">
    <property type="protein sequence ID" value="TGD74177.1"/>
    <property type="molecule type" value="Genomic_DNA"/>
</dbReference>
<protein>
    <submittedName>
        <fullName evidence="5">DmsE family decaheme c-type cytochrome</fullName>
    </submittedName>
</protein>
<organism evidence="5 6">
    <name type="scientific">Mangrovimicrobium sediminis</name>
    <dbReference type="NCBI Taxonomy" id="2562682"/>
    <lineage>
        <taxon>Bacteria</taxon>
        <taxon>Pseudomonadati</taxon>
        <taxon>Pseudomonadota</taxon>
        <taxon>Gammaproteobacteria</taxon>
        <taxon>Cellvibrionales</taxon>
        <taxon>Halieaceae</taxon>
        <taxon>Mangrovimicrobium</taxon>
    </lineage>
</organism>
<dbReference type="OrthoDB" id="9814800at2"/>
<proteinExistence type="predicted"/>
<evidence type="ECO:0000256" key="2">
    <source>
        <dbReference type="SAM" id="SignalP"/>
    </source>
</evidence>
<dbReference type="SUPFAM" id="SSF48695">
    <property type="entry name" value="Multiheme cytochromes"/>
    <property type="match status" value="1"/>
</dbReference>
<evidence type="ECO:0000256" key="1">
    <source>
        <dbReference type="ARBA" id="ARBA00022729"/>
    </source>
</evidence>
<dbReference type="NCBIfam" id="TIGR01905">
    <property type="entry name" value="paired_CXXCH_1"/>
    <property type="match status" value="2"/>
</dbReference>
<evidence type="ECO:0000313" key="5">
    <source>
        <dbReference type="EMBL" id="TGD74177.1"/>
    </source>
</evidence>
<feature type="domain" description="Cytochrome c-type protein NrfB-like" evidence="4">
    <location>
        <begin position="78"/>
        <end position="166"/>
    </location>
</feature>
<feature type="domain" description="Doubled CXXCH motif" evidence="3">
    <location>
        <begin position="179"/>
        <end position="221"/>
    </location>
</feature>
<dbReference type="InterPro" id="IPR036280">
    <property type="entry name" value="Multihaem_cyt_sf"/>
</dbReference>
<feature type="chain" id="PRO_5021258074" evidence="2">
    <location>
        <begin position="42"/>
        <end position="310"/>
    </location>
</feature>
<dbReference type="AlphaFoldDB" id="A0A4Z0M422"/>
<keyword evidence="6" id="KW-1185">Reference proteome</keyword>
<dbReference type="InterPro" id="IPR010177">
    <property type="entry name" value="Paired_CXXCH_1"/>
</dbReference>
<dbReference type="Pfam" id="PF22678">
    <property type="entry name" value="Cytochrom_c_NrfB-like"/>
    <property type="match status" value="1"/>
</dbReference>